<feature type="region of interest" description="Disordered" evidence="1">
    <location>
        <begin position="16"/>
        <end position="60"/>
    </location>
</feature>
<evidence type="ECO:0000313" key="2">
    <source>
        <dbReference type="EMBL" id="CAD7279788.1"/>
    </source>
</evidence>
<sequence>MFYYPPYHATYWNAGNKKKSKKHQQQQQQQQQILQHQQLQQHQSQIPPQLRSQPPSRCQSAASDFLYPRYATASQHQPRRPFPAARQYLLDATYAAGSYQGSYQGSSPTSSDFDEQRLYAARRGIQFPATAITSPSGSHQHQHHLLIHQHNHHHHHQHPLHQQRDLVFDACSDSQASQDGPPSSRDNPTASSVTDQEESDTNHAKQEPAVDDADVEDDADMDDGGEDDDDAAGVGLGARRGDGDAADCNNDDEEVDDEDEEEDDDNRSMRLQMESDERASSVVRLEYEGIYSELRAACGVSQGRCTIPSTSLGISNNCDPVSSPDPSPLPTAAVVSVGGEANASANAAHAMLIHHHQQ</sequence>
<dbReference type="Proteomes" id="UP000678499">
    <property type="component" value="Unassembled WGS sequence"/>
</dbReference>
<feature type="compositionally biased region" description="Acidic residues" evidence="1">
    <location>
        <begin position="249"/>
        <end position="265"/>
    </location>
</feature>
<feature type="compositionally biased region" description="Polar residues" evidence="1">
    <location>
        <begin position="50"/>
        <end position="60"/>
    </location>
</feature>
<dbReference type="EMBL" id="OA883824">
    <property type="protein sequence ID" value="CAD7279788.1"/>
    <property type="molecule type" value="Genomic_DNA"/>
</dbReference>
<gene>
    <name evidence="2" type="ORF">NMOB1V02_LOCUS7454</name>
</gene>
<name>A0A7R9BTJ4_9CRUS</name>
<reference evidence="2" key="1">
    <citation type="submission" date="2020-11" db="EMBL/GenBank/DDBJ databases">
        <authorList>
            <person name="Tran Van P."/>
        </authorList>
    </citation>
    <scope>NUCLEOTIDE SEQUENCE</scope>
</reference>
<feature type="compositionally biased region" description="Low complexity" evidence="1">
    <location>
        <begin position="25"/>
        <end position="49"/>
    </location>
</feature>
<feature type="compositionally biased region" description="Polar residues" evidence="1">
    <location>
        <begin position="172"/>
        <end position="194"/>
    </location>
</feature>
<accession>A0A7R9BTJ4</accession>
<feature type="region of interest" description="Disordered" evidence="1">
    <location>
        <begin position="171"/>
        <end position="279"/>
    </location>
</feature>
<keyword evidence="3" id="KW-1185">Reference proteome</keyword>
<evidence type="ECO:0000256" key="1">
    <source>
        <dbReference type="SAM" id="MobiDB-lite"/>
    </source>
</evidence>
<proteinExistence type="predicted"/>
<organism evidence="2">
    <name type="scientific">Notodromas monacha</name>
    <dbReference type="NCBI Taxonomy" id="399045"/>
    <lineage>
        <taxon>Eukaryota</taxon>
        <taxon>Metazoa</taxon>
        <taxon>Ecdysozoa</taxon>
        <taxon>Arthropoda</taxon>
        <taxon>Crustacea</taxon>
        <taxon>Oligostraca</taxon>
        <taxon>Ostracoda</taxon>
        <taxon>Podocopa</taxon>
        <taxon>Podocopida</taxon>
        <taxon>Cypridocopina</taxon>
        <taxon>Cypridoidea</taxon>
        <taxon>Cyprididae</taxon>
        <taxon>Notodromas</taxon>
    </lineage>
</organism>
<dbReference type="AlphaFoldDB" id="A0A7R9BTJ4"/>
<dbReference type="EMBL" id="CAJPEX010001787">
    <property type="protein sequence ID" value="CAG0919940.1"/>
    <property type="molecule type" value="Genomic_DNA"/>
</dbReference>
<protein>
    <submittedName>
        <fullName evidence="2">Uncharacterized protein</fullName>
    </submittedName>
</protein>
<evidence type="ECO:0000313" key="3">
    <source>
        <dbReference type="Proteomes" id="UP000678499"/>
    </source>
</evidence>
<feature type="compositionally biased region" description="Acidic residues" evidence="1">
    <location>
        <begin position="209"/>
        <end position="231"/>
    </location>
</feature>